<accession>A0ABP7X9B4</accession>
<organism evidence="1 2">
    <name type="scientific">Aquimarina addita</name>
    <dbReference type="NCBI Taxonomy" id="870485"/>
    <lineage>
        <taxon>Bacteria</taxon>
        <taxon>Pseudomonadati</taxon>
        <taxon>Bacteroidota</taxon>
        <taxon>Flavobacteriia</taxon>
        <taxon>Flavobacteriales</taxon>
        <taxon>Flavobacteriaceae</taxon>
        <taxon>Aquimarina</taxon>
    </lineage>
</organism>
<evidence type="ECO:0000313" key="1">
    <source>
        <dbReference type="EMBL" id="GAA4108158.1"/>
    </source>
</evidence>
<dbReference type="PANTHER" id="PTHR37953">
    <property type="entry name" value="UPF0127 PROTEIN MJ1496"/>
    <property type="match status" value="1"/>
</dbReference>
<sequence length="164" mass="18734">MKKYSIPLILAMIVSFTFSCKETKEKEIVTEEIKFTKEASLSLYQVTDSVPVSIVNLEIEIADNDYERQTGLMYRTDMKEKQGMLFICEAYEPQSFYMKNTLLPLDIIYIDEGFKIVSFQKNAKPLDESSLPSGKPAKYVLEINAGLADQWKLSVGDSISYQLQ</sequence>
<evidence type="ECO:0000313" key="2">
    <source>
        <dbReference type="Proteomes" id="UP001500459"/>
    </source>
</evidence>
<name>A0ABP7X9B4_9FLAO</name>
<gene>
    <name evidence="1" type="ORF">GCM10022393_03970</name>
</gene>
<dbReference type="EMBL" id="BAABCW010000001">
    <property type="protein sequence ID" value="GAA4108158.1"/>
    <property type="molecule type" value="Genomic_DNA"/>
</dbReference>
<dbReference type="InterPro" id="IPR038695">
    <property type="entry name" value="Saro_0823-like_sf"/>
</dbReference>
<dbReference type="RefSeq" id="WP_344924266.1">
    <property type="nucleotide sequence ID" value="NZ_BAABCW010000001.1"/>
</dbReference>
<dbReference type="PANTHER" id="PTHR37953:SF1">
    <property type="entry name" value="UPF0127 PROTEIN MJ1496"/>
    <property type="match status" value="1"/>
</dbReference>
<evidence type="ECO:0008006" key="3">
    <source>
        <dbReference type="Google" id="ProtNLM"/>
    </source>
</evidence>
<protein>
    <recommendedName>
        <fullName evidence="3">DUF192 domain-containing protein</fullName>
    </recommendedName>
</protein>
<keyword evidence="2" id="KW-1185">Reference proteome</keyword>
<proteinExistence type="predicted"/>
<comment type="caution">
    <text evidence="1">The sequence shown here is derived from an EMBL/GenBank/DDBJ whole genome shotgun (WGS) entry which is preliminary data.</text>
</comment>
<dbReference type="Gene3D" id="2.60.120.1140">
    <property type="entry name" value="Protein of unknown function DUF192"/>
    <property type="match status" value="1"/>
</dbReference>
<dbReference type="PROSITE" id="PS51257">
    <property type="entry name" value="PROKAR_LIPOPROTEIN"/>
    <property type="match status" value="1"/>
</dbReference>
<dbReference type="Proteomes" id="UP001500459">
    <property type="component" value="Unassembled WGS sequence"/>
</dbReference>
<dbReference type="Pfam" id="PF02643">
    <property type="entry name" value="DUF192"/>
    <property type="match status" value="1"/>
</dbReference>
<reference evidence="2" key="1">
    <citation type="journal article" date="2019" name="Int. J. Syst. Evol. Microbiol.">
        <title>The Global Catalogue of Microorganisms (GCM) 10K type strain sequencing project: providing services to taxonomists for standard genome sequencing and annotation.</title>
        <authorList>
            <consortium name="The Broad Institute Genomics Platform"/>
            <consortium name="The Broad Institute Genome Sequencing Center for Infectious Disease"/>
            <person name="Wu L."/>
            <person name="Ma J."/>
        </authorList>
    </citation>
    <scope>NUCLEOTIDE SEQUENCE [LARGE SCALE GENOMIC DNA]</scope>
    <source>
        <strain evidence="2">JCM 17106</strain>
    </source>
</reference>
<dbReference type="InterPro" id="IPR003795">
    <property type="entry name" value="DUF192"/>
</dbReference>